<name>A0AAV1NHR1_SCOSC</name>
<keyword evidence="2" id="KW-1185">Reference proteome</keyword>
<organism evidence="1 2">
    <name type="scientific">Scomber scombrus</name>
    <name type="common">Atlantic mackerel</name>
    <name type="synonym">Scomber vernalis</name>
    <dbReference type="NCBI Taxonomy" id="13677"/>
    <lineage>
        <taxon>Eukaryota</taxon>
        <taxon>Metazoa</taxon>
        <taxon>Chordata</taxon>
        <taxon>Craniata</taxon>
        <taxon>Vertebrata</taxon>
        <taxon>Euteleostomi</taxon>
        <taxon>Actinopterygii</taxon>
        <taxon>Neopterygii</taxon>
        <taxon>Teleostei</taxon>
        <taxon>Neoteleostei</taxon>
        <taxon>Acanthomorphata</taxon>
        <taxon>Pelagiaria</taxon>
        <taxon>Scombriformes</taxon>
        <taxon>Scombridae</taxon>
        <taxon>Scomber</taxon>
    </lineage>
</organism>
<gene>
    <name evidence="1" type="ORF">FSCOSCO3_A003837</name>
</gene>
<accession>A0AAV1NHR1</accession>
<evidence type="ECO:0000313" key="1">
    <source>
        <dbReference type="EMBL" id="CAK6958715.1"/>
    </source>
</evidence>
<reference evidence="1 2" key="1">
    <citation type="submission" date="2024-01" db="EMBL/GenBank/DDBJ databases">
        <authorList>
            <person name="Alioto T."/>
            <person name="Alioto T."/>
            <person name="Gomez Garrido J."/>
        </authorList>
    </citation>
    <scope>NUCLEOTIDE SEQUENCE [LARGE SCALE GENOMIC DNA]</scope>
</reference>
<protein>
    <submittedName>
        <fullName evidence="1">Uncharacterized protein</fullName>
    </submittedName>
</protein>
<dbReference type="AlphaFoldDB" id="A0AAV1NHR1"/>
<proteinExistence type="predicted"/>
<evidence type="ECO:0000313" key="2">
    <source>
        <dbReference type="Proteomes" id="UP001314229"/>
    </source>
</evidence>
<comment type="caution">
    <text evidence="1">The sequence shown here is derived from an EMBL/GenBank/DDBJ whole genome shotgun (WGS) entry which is preliminary data.</text>
</comment>
<dbReference type="EMBL" id="CAWUFR010000035">
    <property type="protein sequence ID" value="CAK6958715.1"/>
    <property type="molecule type" value="Genomic_DNA"/>
</dbReference>
<dbReference type="Proteomes" id="UP001314229">
    <property type="component" value="Unassembled WGS sequence"/>
</dbReference>
<sequence length="140" mass="15659">MLTIYLTKVVGDCGTNTGFEVRSQLMRVDAGAEDRLLLFVITFSIIQSDVNMQLHQEMRKSTCGRSTYFDLWLHRMSPLESPGWTALKPSSHTVMCGEALSLLKELTGTQQTTKLEALTDVRFYVAGSPVKMPLSAQMRP</sequence>